<evidence type="ECO:0000313" key="3">
    <source>
        <dbReference type="Proteomes" id="UP001190700"/>
    </source>
</evidence>
<gene>
    <name evidence="2" type="ORF">CYMTET_28032</name>
</gene>
<proteinExistence type="predicted"/>
<evidence type="ECO:0000313" key="2">
    <source>
        <dbReference type="EMBL" id="KAK3263144.1"/>
    </source>
</evidence>
<dbReference type="AlphaFoldDB" id="A0AAE0FNP8"/>
<dbReference type="EMBL" id="LGRX02015676">
    <property type="protein sequence ID" value="KAK3263144.1"/>
    <property type="molecule type" value="Genomic_DNA"/>
</dbReference>
<reference evidence="2 3" key="1">
    <citation type="journal article" date="2015" name="Genome Biol. Evol.">
        <title>Comparative Genomics of a Bacterivorous Green Alga Reveals Evolutionary Causalities and Consequences of Phago-Mixotrophic Mode of Nutrition.</title>
        <authorList>
            <person name="Burns J.A."/>
            <person name="Paasch A."/>
            <person name="Narechania A."/>
            <person name="Kim E."/>
        </authorList>
    </citation>
    <scope>NUCLEOTIDE SEQUENCE [LARGE SCALE GENOMIC DNA]</scope>
    <source>
        <strain evidence="2 3">PLY_AMNH</strain>
    </source>
</reference>
<protein>
    <submittedName>
        <fullName evidence="2">Uncharacterized protein</fullName>
    </submittedName>
</protein>
<name>A0AAE0FNP8_9CHLO</name>
<comment type="caution">
    <text evidence="2">The sequence shown here is derived from an EMBL/GenBank/DDBJ whole genome shotgun (WGS) entry which is preliminary data.</text>
</comment>
<sequence>MQAVPAELTPTQLIGRRVKAPAAAIKELFKENQRQEATEDEPLGTADGFQAPPDAHTPAISRALRVEDNAVVVVAAPTPSDSLVGKTFLHAIVTAQEKPKLVKRLMRDPAPVEAAL</sequence>
<feature type="region of interest" description="Disordered" evidence="1">
    <location>
        <begin position="29"/>
        <end position="58"/>
    </location>
</feature>
<organism evidence="2 3">
    <name type="scientific">Cymbomonas tetramitiformis</name>
    <dbReference type="NCBI Taxonomy" id="36881"/>
    <lineage>
        <taxon>Eukaryota</taxon>
        <taxon>Viridiplantae</taxon>
        <taxon>Chlorophyta</taxon>
        <taxon>Pyramimonadophyceae</taxon>
        <taxon>Pyramimonadales</taxon>
        <taxon>Pyramimonadaceae</taxon>
        <taxon>Cymbomonas</taxon>
    </lineage>
</organism>
<keyword evidence="3" id="KW-1185">Reference proteome</keyword>
<dbReference type="Proteomes" id="UP001190700">
    <property type="component" value="Unassembled WGS sequence"/>
</dbReference>
<accession>A0AAE0FNP8</accession>
<evidence type="ECO:0000256" key="1">
    <source>
        <dbReference type="SAM" id="MobiDB-lite"/>
    </source>
</evidence>